<dbReference type="PANTHER" id="PTHR10357">
    <property type="entry name" value="ALPHA-AMYLASE FAMILY MEMBER"/>
    <property type="match status" value="1"/>
</dbReference>
<dbReference type="GO" id="GO:0005975">
    <property type="term" value="P:carbohydrate metabolic process"/>
    <property type="evidence" value="ECO:0007669"/>
    <property type="project" value="InterPro"/>
</dbReference>
<dbReference type="Proteomes" id="UP000187941">
    <property type="component" value="Chromosome"/>
</dbReference>
<evidence type="ECO:0000259" key="2">
    <source>
        <dbReference type="SMART" id="SM00642"/>
    </source>
</evidence>
<gene>
    <name evidence="3" type="ORF">AWR27_19005</name>
</gene>
<sequence length="723" mass="80956">MSRLPAYLCITVSALLAFVPAATPIFNDVYLTDTTDQWVFGNQRTELKINKQTGEWQSWTAQGVKENLVTVTAKQPALDFSINGEYMIAKHGATVLRHDYHIDKNRRGASLAVTVGILPDKKTDGQTVYQYELTTIYTLFPLEKRLERSARLLRTRPGDREHVDGFRFQVPGAVVGKPTDCVLTVPGPFFTNTFVRPETPYDSLKAKTIRFHSAPDAGFGLLLLENKTRKTTLASFMSTGGEVAYYTAIDGNGQTITLRHDDKRAYYLAPGQAVESDVQHLVLTPSRAEALLAYQKEVTATMPLDATTPAWVRNQVILEVYPKYFKGGLKDITAKLPFYKSIGFTMIYLMPHWTGGYSPIDLYELDPKFGTKADLKTLIKTAHGLGLKVIFDMVIHGFHQTSLVPQQRPDLFVRNETGKLANHPTWGSITPDWANAGYQQYMVDLVLHDQREYDNDGYRVDAATYKGAGWNPNVPYPAYRDGSAAPELMRAMLTALRKNKPDAVLLSEVFGPVFYNVCNFVHDNQTEAVPLLLRRMQSGTYTADDYKKHLASVFGAMPKGANRVFYARNHDTSWFDKFDGYTPRFMAFEAVHAFFGIPEAFAGDPDHPFNPDDDPQTYAHYRRLFTTRQRWPELTRGAVLLNEVQSTNPQVFSGIRKLNGQASLVLVSFGDKSETTTISIDGQAIKAGVLTDVHSGQSVKLTPDTEGHFSLTLKPFQVLVGRL</sequence>
<keyword evidence="1" id="KW-0732">Signal</keyword>
<dbReference type="SMART" id="SM00642">
    <property type="entry name" value="Aamy"/>
    <property type="match status" value="1"/>
</dbReference>
<dbReference type="STRING" id="1178516.AWR27_19005"/>
<keyword evidence="4" id="KW-1185">Reference proteome</keyword>
<dbReference type="AlphaFoldDB" id="A0A1P9X0R9"/>
<evidence type="ECO:0000256" key="1">
    <source>
        <dbReference type="SAM" id="SignalP"/>
    </source>
</evidence>
<protein>
    <recommendedName>
        <fullName evidence="2">Glycosyl hydrolase family 13 catalytic domain-containing protein</fullName>
    </recommendedName>
</protein>
<dbReference type="Gene3D" id="3.20.20.80">
    <property type="entry name" value="Glycosidases"/>
    <property type="match status" value="1"/>
</dbReference>
<evidence type="ECO:0000313" key="4">
    <source>
        <dbReference type="Proteomes" id="UP000187941"/>
    </source>
</evidence>
<dbReference type="OrthoDB" id="9805159at2"/>
<dbReference type="RefSeq" id="WP_077132686.1">
    <property type="nucleotide sequence ID" value="NZ_CP014263.1"/>
</dbReference>
<dbReference type="KEGG" id="smon:AWR27_19005"/>
<proteinExistence type="predicted"/>
<dbReference type="InterPro" id="IPR017853">
    <property type="entry name" value="GH"/>
</dbReference>
<dbReference type="SUPFAM" id="SSF51011">
    <property type="entry name" value="Glycosyl hydrolase domain"/>
    <property type="match status" value="1"/>
</dbReference>
<dbReference type="Pfam" id="PF00128">
    <property type="entry name" value="Alpha-amylase"/>
    <property type="match status" value="1"/>
</dbReference>
<organism evidence="3 4">
    <name type="scientific">Spirosoma montaniterrae</name>
    <dbReference type="NCBI Taxonomy" id="1178516"/>
    <lineage>
        <taxon>Bacteria</taxon>
        <taxon>Pseudomonadati</taxon>
        <taxon>Bacteroidota</taxon>
        <taxon>Cytophagia</taxon>
        <taxon>Cytophagales</taxon>
        <taxon>Cytophagaceae</taxon>
        <taxon>Spirosoma</taxon>
    </lineage>
</organism>
<dbReference type="SUPFAM" id="SSF51445">
    <property type="entry name" value="(Trans)glycosidases"/>
    <property type="match status" value="1"/>
</dbReference>
<feature type="signal peptide" evidence="1">
    <location>
        <begin position="1"/>
        <end position="21"/>
    </location>
</feature>
<evidence type="ECO:0000313" key="3">
    <source>
        <dbReference type="EMBL" id="AQG81224.1"/>
    </source>
</evidence>
<feature type="chain" id="PRO_5012433445" description="Glycosyl hydrolase family 13 catalytic domain-containing protein" evidence="1">
    <location>
        <begin position="22"/>
        <end position="723"/>
    </location>
</feature>
<dbReference type="InterPro" id="IPR006047">
    <property type="entry name" value="GH13_cat_dom"/>
</dbReference>
<dbReference type="EMBL" id="CP014263">
    <property type="protein sequence ID" value="AQG81224.1"/>
    <property type="molecule type" value="Genomic_DNA"/>
</dbReference>
<accession>A0A1P9X0R9</accession>
<name>A0A1P9X0R9_9BACT</name>
<feature type="domain" description="Glycosyl hydrolase family 13 catalytic" evidence="2">
    <location>
        <begin position="319"/>
        <end position="628"/>
    </location>
</feature>
<reference evidence="3 4" key="1">
    <citation type="submission" date="2016-01" db="EMBL/GenBank/DDBJ databases">
        <authorList>
            <person name="Oliw E.H."/>
        </authorList>
    </citation>
    <scope>NUCLEOTIDE SEQUENCE [LARGE SCALE GENOMIC DNA]</scope>
    <source>
        <strain evidence="3 4">DY10</strain>
    </source>
</reference>